<feature type="domain" description="BHLH" evidence="7">
    <location>
        <begin position="81"/>
        <end position="132"/>
    </location>
</feature>
<dbReference type="PANTHER" id="PTHR15741">
    <property type="entry name" value="BASIC HELIX-LOOP-HELIX ZIP TRANSCRIPTION FACTOR"/>
    <property type="match status" value="1"/>
</dbReference>
<keyword evidence="9" id="KW-1185">Reference proteome</keyword>
<sequence length="423" mass="44183">MVRSESADEERMKMEMMDDLDDDCLDVDTVDGAPGILAGDAVRMRAWTEAGGRVMGGSGSASVSPTNGIEKTGNADIDRRIRRQIANCNERRRMQSINAGFQSLRALLPRKEGEKLSKAAILQQTAELIQQLRAERSRFLQRTGSSEEDTMPSGPPSAVWKKPRLERESDSFESIPSSSSSSAASSQNNIAAAAAAQSSGGSGAAGAAASLSVTPTTSSLSEMPQITELQNQLERERVMRMYLESKLRTIGSASTTPTPLSPIPSFGGLAQLGLQGSPLLDSTRLLSGGDRSPLTTMAAAAALAASAAAADSQQQQAAAAAAAAAASSVIRPTPTQPLRVDVSLANLVSLSNASSAPSLQQQMEILQQQAGTTVAQQQPPVSTPPSAFTARTLNVLLEAIKQMEGSVTSSSPPPSSHANLLVR</sequence>
<feature type="region of interest" description="Disordered" evidence="6">
    <location>
        <begin position="404"/>
        <end position="423"/>
    </location>
</feature>
<dbReference type="GO" id="GO:0000981">
    <property type="term" value="F:DNA-binding transcription factor activity, RNA polymerase II-specific"/>
    <property type="evidence" value="ECO:0007669"/>
    <property type="project" value="TreeGrafter"/>
</dbReference>
<feature type="compositionally biased region" description="Low complexity" evidence="6">
    <location>
        <begin position="174"/>
        <end position="184"/>
    </location>
</feature>
<dbReference type="PROSITE" id="PS50888">
    <property type="entry name" value="BHLH"/>
    <property type="match status" value="1"/>
</dbReference>
<comment type="subcellular location">
    <subcellularLocation>
        <location evidence="1">Nucleus</location>
    </subcellularLocation>
</comment>
<evidence type="ECO:0000256" key="1">
    <source>
        <dbReference type="ARBA" id="ARBA00004123"/>
    </source>
</evidence>
<evidence type="ECO:0000313" key="9">
    <source>
        <dbReference type="Proteomes" id="UP001328107"/>
    </source>
</evidence>
<evidence type="ECO:0000256" key="4">
    <source>
        <dbReference type="ARBA" id="ARBA00023163"/>
    </source>
</evidence>
<evidence type="ECO:0000256" key="3">
    <source>
        <dbReference type="ARBA" id="ARBA00023125"/>
    </source>
</evidence>
<accession>A0AAN5CHE4</accession>
<comment type="caution">
    <text evidence="8">The sequence shown here is derived from an EMBL/GenBank/DDBJ whole genome shotgun (WGS) entry which is preliminary data.</text>
</comment>
<dbReference type="SUPFAM" id="SSF47459">
    <property type="entry name" value="HLH, helix-loop-helix DNA-binding domain"/>
    <property type="match status" value="1"/>
</dbReference>
<feature type="region of interest" description="Disordered" evidence="6">
    <location>
        <begin position="139"/>
        <end position="184"/>
    </location>
</feature>
<feature type="compositionally biased region" description="Polar residues" evidence="6">
    <location>
        <begin position="60"/>
        <end position="69"/>
    </location>
</feature>
<proteinExistence type="predicted"/>
<dbReference type="Gene3D" id="4.10.280.10">
    <property type="entry name" value="Helix-loop-helix DNA-binding domain"/>
    <property type="match status" value="1"/>
</dbReference>
<dbReference type="Pfam" id="PF00010">
    <property type="entry name" value="HLH"/>
    <property type="match status" value="1"/>
</dbReference>
<evidence type="ECO:0000256" key="6">
    <source>
        <dbReference type="SAM" id="MobiDB-lite"/>
    </source>
</evidence>
<dbReference type="InterPro" id="IPR011598">
    <property type="entry name" value="bHLH_dom"/>
</dbReference>
<dbReference type="SMART" id="SM00353">
    <property type="entry name" value="HLH"/>
    <property type="match status" value="1"/>
</dbReference>
<name>A0AAN5CHE4_9BILA</name>
<dbReference type="CDD" id="cd11419">
    <property type="entry name" value="bHLHzip_TFAP4"/>
    <property type="match status" value="1"/>
</dbReference>
<gene>
    <name evidence="8" type="ORF">PMAYCL1PPCAC_14016</name>
</gene>
<organism evidence="8 9">
    <name type="scientific">Pristionchus mayeri</name>
    <dbReference type="NCBI Taxonomy" id="1317129"/>
    <lineage>
        <taxon>Eukaryota</taxon>
        <taxon>Metazoa</taxon>
        <taxon>Ecdysozoa</taxon>
        <taxon>Nematoda</taxon>
        <taxon>Chromadorea</taxon>
        <taxon>Rhabditida</taxon>
        <taxon>Rhabditina</taxon>
        <taxon>Diplogasteromorpha</taxon>
        <taxon>Diplogasteroidea</taxon>
        <taxon>Neodiplogasteridae</taxon>
        <taxon>Pristionchus</taxon>
    </lineage>
</organism>
<evidence type="ECO:0000256" key="2">
    <source>
        <dbReference type="ARBA" id="ARBA00023015"/>
    </source>
</evidence>
<keyword evidence="5" id="KW-0539">Nucleus</keyword>
<evidence type="ECO:0000313" key="8">
    <source>
        <dbReference type="EMBL" id="GMR43821.1"/>
    </source>
</evidence>
<dbReference type="GO" id="GO:0005634">
    <property type="term" value="C:nucleus"/>
    <property type="evidence" value="ECO:0007669"/>
    <property type="project" value="UniProtKB-SubCell"/>
</dbReference>
<reference evidence="9" key="1">
    <citation type="submission" date="2022-10" db="EMBL/GenBank/DDBJ databases">
        <title>Genome assembly of Pristionchus species.</title>
        <authorList>
            <person name="Yoshida K."/>
            <person name="Sommer R.J."/>
        </authorList>
    </citation>
    <scope>NUCLEOTIDE SEQUENCE [LARGE SCALE GENOMIC DNA]</scope>
    <source>
        <strain evidence="9">RS5460</strain>
    </source>
</reference>
<dbReference type="Proteomes" id="UP001328107">
    <property type="component" value="Unassembled WGS sequence"/>
</dbReference>
<protein>
    <recommendedName>
        <fullName evidence="7">BHLH domain-containing protein</fullName>
    </recommendedName>
</protein>
<dbReference type="InterPro" id="IPR052207">
    <property type="entry name" value="Max-like/E-box_TFs"/>
</dbReference>
<evidence type="ECO:0000256" key="5">
    <source>
        <dbReference type="ARBA" id="ARBA00023242"/>
    </source>
</evidence>
<dbReference type="GO" id="GO:0000978">
    <property type="term" value="F:RNA polymerase II cis-regulatory region sequence-specific DNA binding"/>
    <property type="evidence" value="ECO:0007669"/>
    <property type="project" value="TreeGrafter"/>
</dbReference>
<dbReference type="AlphaFoldDB" id="A0AAN5CHE4"/>
<dbReference type="EMBL" id="BTRK01000003">
    <property type="protein sequence ID" value="GMR43821.1"/>
    <property type="molecule type" value="Genomic_DNA"/>
</dbReference>
<keyword evidence="2" id="KW-0805">Transcription regulation</keyword>
<dbReference type="GO" id="GO:0046983">
    <property type="term" value="F:protein dimerization activity"/>
    <property type="evidence" value="ECO:0007669"/>
    <property type="project" value="InterPro"/>
</dbReference>
<evidence type="ECO:0000259" key="7">
    <source>
        <dbReference type="PROSITE" id="PS50888"/>
    </source>
</evidence>
<dbReference type="InterPro" id="IPR036638">
    <property type="entry name" value="HLH_DNA-bd_sf"/>
</dbReference>
<feature type="region of interest" description="Disordered" evidence="6">
    <location>
        <begin position="53"/>
        <end position="72"/>
    </location>
</feature>
<keyword evidence="4" id="KW-0804">Transcription</keyword>
<keyword evidence="3" id="KW-0238">DNA-binding</keyword>
<dbReference type="PANTHER" id="PTHR15741:SF27">
    <property type="entry name" value="TRANSCRIPTION FACTOR AP-4"/>
    <property type="match status" value="1"/>
</dbReference>